<evidence type="ECO:0000313" key="11">
    <source>
        <dbReference type="Proteomes" id="UP001177003"/>
    </source>
</evidence>
<feature type="transmembrane region" description="Helical" evidence="9">
    <location>
        <begin position="132"/>
        <end position="151"/>
    </location>
</feature>
<feature type="transmembrane region" description="Helical" evidence="9">
    <location>
        <begin position="191"/>
        <end position="212"/>
    </location>
</feature>
<dbReference type="InterPro" id="IPR047664">
    <property type="entry name" value="SWEET"/>
</dbReference>
<feature type="transmembrane region" description="Helical" evidence="9">
    <location>
        <begin position="102"/>
        <end position="126"/>
    </location>
</feature>
<dbReference type="InterPro" id="IPR004316">
    <property type="entry name" value="SWEET_rpt"/>
</dbReference>
<dbReference type="Gene3D" id="1.20.1280.290">
    <property type="match status" value="2"/>
</dbReference>
<comment type="subcellular location">
    <subcellularLocation>
        <location evidence="9">Cell membrane</location>
        <topology evidence="9">Multi-pass membrane protein</topology>
    </subcellularLocation>
    <subcellularLocation>
        <location evidence="1">Endomembrane system</location>
        <topology evidence="1">Multi-pass membrane protein</topology>
    </subcellularLocation>
</comment>
<dbReference type="Proteomes" id="UP001177003">
    <property type="component" value="Chromosome 4"/>
</dbReference>
<gene>
    <name evidence="10" type="ORF">LSALG_LOCUS20114</name>
</gene>
<keyword evidence="7 9" id="KW-1133">Transmembrane helix</keyword>
<dbReference type="FunFam" id="1.20.1280.290:FF:000001">
    <property type="entry name" value="Bidirectional sugar transporter SWEET"/>
    <property type="match status" value="1"/>
</dbReference>
<evidence type="ECO:0000256" key="9">
    <source>
        <dbReference type="RuleBase" id="RU910715"/>
    </source>
</evidence>
<keyword evidence="11" id="KW-1185">Reference proteome</keyword>
<evidence type="ECO:0000256" key="6">
    <source>
        <dbReference type="ARBA" id="ARBA00022737"/>
    </source>
</evidence>
<evidence type="ECO:0000256" key="2">
    <source>
        <dbReference type="ARBA" id="ARBA00007809"/>
    </source>
</evidence>
<dbReference type="GO" id="GO:0051119">
    <property type="term" value="F:sugar transmembrane transporter activity"/>
    <property type="evidence" value="ECO:0007669"/>
    <property type="project" value="InterPro"/>
</dbReference>
<keyword evidence="6" id="KW-0677">Repeat</keyword>
<organism evidence="10 11">
    <name type="scientific">Lactuca saligna</name>
    <name type="common">Willowleaf lettuce</name>
    <dbReference type="NCBI Taxonomy" id="75948"/>
    <lineage>
        <taxon>Eukaryota</taxon>
        <taxon>Viridiplantae</taxon>
        <taxon>Streptophyta</taxon>
        <taxon>Embryophyta</taxon>
        <taxon>Tracheophyta</taxon>
        <taxon>Spermatophyta</taxon>
        <taxon>Magnoliopsida</taxon>
        <taxon>eudicotyledons</taxon>
        <taxon>Gunneridae</taxon>
        <taxon>Pentapetalae</taxon>
        <taxon>asterids</taxon>
        <taxon>campanulids</taxon>
        <taxon>Asterales</taxon>
        <taxon>Asteraceae</taxon>
        <taxon>Cichorioideae</taxon>
        <taxon>Cichorieae</taxon>
        <taxon>Lactucinae</taxon>
        <taxon>Lactuca</taxon>
    </lineage>
</organism>
<dbReference type="AlphaFoldDB" id="A0AA35YUF0"/>
<evidence type="ECO:0000256" key="3">
    <source>
        <dbReference type="ARBA" id="ARBA00022448"/>
    </source>
</evidence>
<reference evidence="10" key="1">
    <citation type="submission" date="2023-04" db="EMBL/GenBank/DDBJ databases">
        <authorList>
            <person name="Vijverberg K."/>
            <person name="Xiong W."/>
            <person name="Schranz E."/>
        </authorList>
    </citation>
    <scope>NUCLEOTIDE SEQUENCE</scope>
</reference>
<feature type="transmembrane region" description="Helical" evidence="9">
    <location>
        <begin position="12"/>
        <end position="33"/>
    </location>
</feature>
<dbReference type="FunFam" id="1.20.1280.290:FF:000002">
    <property type="entry name" value="Bidirectional sugar transporter SWEET"/>
    <property type="match status" value="1"/>
</dbReference>
<feature type="transmembrane region" description="Helical" evidence="9">
    <location>
        <begin position="163"/>
        <end position="185"/>
    </location>
</feature>
<comment type="similarity">
    <text evidence="2 9">Belongs to the SWEET sugar transporter family.</text>
</comment>
<feature type="transmembrane region" description="Helical" evidence="9">
    <location>
        <begin position="45"/>
        <end position="64"/>
    </location>
</feature>
<keyword evidence="8 9" id="KW-0472">Membrane</keyword>
<proteinExistence type="inferred from homology"/>
<dbReference type="GO" id="GO:0051260">
    <property type="term" value="P:protein homooligomerization"/>
    <property type="evidence" value="ECO:0007669"/>
    <property type="project" value="UniProtKB-ARBA"/>
</dbReference>
<dbReference type="Pfam" id="PF03083">
    <property type="entry name" value="MtN3_slv"/>
    <property type="match status" value="2"/>
</dbReference>
<dbReference type="GO" id="GO:0012505">
    <property type="term" value="C:endomembrane system"/>
    <property type="evidence" value="ECO:0007669"/>
    <property type="project" value="UniProtKB-SubCell"/>
</dbReference>
<keyword evidence="5 9" id="KW-0812">Transmembrane</keyword>
<sequence>MDTDHLRTLVGVLGNIISGILFLSPIPTFLRIIKAKSVQAYKPDPYVATLLNCSVWMFYGLPIVHPDSLLIITINGAGFIIEAVFITIFFTYSTWGGRKKLLMVLIFEVIFVAGVVVVTLMCFHTYESRSMVVGLICIVFNILMYASPLTVMRMVIKTKSVKYMPFPLALASFANSIVWCGYALLKFDPYILVPNALGSISSIIQLVLYATYYSTTNWDDDDEIQMSGSSKASERIFSVQTITFSLSRSTTSAFTPPTIGNNLSPLSSTFHPPLLPLLMMNNDLLIHYPYLSFHRQRIHELRDRRRSFTSSIAIVIVKSHL</sequence>
<dbReference type="EMBL" id="OX465080">
    <property type="protein sequence ID" value="CAI9280365.1"/>
    <property type="molecule type" value="Genomic_DNA"/>
</dbReference>
<dbReference type="PANTHER" id="PTHR10791">
    <property type="entry name" value="RAG1-ACTIVATING PROTEIN 1"/>
    <property type="match status" value="1"/>
</dbReference>
<keyword evidence="3 9" id="KW-0813">Transport</keyword>
<evidence type="ECO:0000313" key="10">
    <source>
        <dbReference type="EMBL" id="CAI9280365.1"/>
    </source>
</evidence>
<dbReference type="GO" id="GO:0005886">
    <property type="term" value="C:plasma membrane"/>
    <property type="evidence" value="ECO:0007669"/>
    <property type="project" value="UniProtKB-SubCell"/>
</dbReference>
<dbReference type="PANTHER" id="PTHR10791:SF159">
    <property type="entry name" value="BIDIRECTIONAL SUGAR TRANSPORTER SWEET5"/>
    <property type="match status" value="1"/>
</dbReference>
<protein>
    <recommendedName>
        <fullName evidence="9">Bidirectional sugar transporter SWEET</fullName>
    </recommendedName>
</protein>
<evidence type="ECO:0000256" key="1">
    <source>
        <dbReference type="ARBA" id="ARBA00004127"/>
    </source>
</evidence>
<keyword evidence="4 9" id="KW-0762">Sugar transport</keyword>
<evidence type="ECO:0000256" key="8">
    <source>
        <dbReference type="ARBA" id="ARBA00023136"/>
    </source>
</evidence>
<evidence type="ECO:0000256" key="7">
    <source>
        <dbReference type="ARBA" id="ARBA00022989"/>
    </source>
</evidence>
<name>A0AA35YUF0_LACSI</name>
<evidence type="ECO:0000256" key="4">
    <source>
        <dbReference type="ARBA" id="ARBA00022597"/>
    </source>
</evidence>
<evidence type="ECO:0000256" key="5">
    <source>
        <dbReference type="ARBA" id="ARBA00022692"/>
    </source>
</evidence>
<feature type="transmembrane region" description="Helical" evidence="9">
    <location>
        <begin position="70"/>
        <end position="90"/>
    </location>
</feature>
<comment type="function">
    <text evidence="9">Mediates both low-affinity uptake and efflux of sugar across the membrane.</text>
</comment>
<accession>A0AA35YUF0</accession>